<feature type="compositionally biased region" description="Low complexity" evidence="2">
    <location>
        <begin position="193"/>
        <end position="207"/>
    </location>
</feature>
<keyword evidence="1" id="KW-0863">Zinc-finger</keyword>
<evidence type="ECO:0000256" key="2">
    <source>
        <dbReference type="SAM" id="MobiDB-lite"/>
    </source>
</evidence>
<feature type="region of interest" description="Disordered" evidence="2">
    <location>
        <begin position="145"/>
        <end position="281"/>
    </location>
</feature>
<feature type="domain" description="GATA-type" evidence="3">
    <location>
        <begin position="198"/>
        <end position="222"/>
    </location>
</feature>
<dbReference type="GO" id="GO:0043565">
    <property type="term" value="F:sequence-specific DNA binding"/>
    <property type="evidence" value="ECO:0007669"/>
    <property type="project" value="InterPro"/>
</dbReference>
<evidence type="ECO:0000313" key="5">
    <source>
        <dbReference type="Proteomes" id="UP001214415"/>
    </source>
</evidence>
<dbReference type="PROSITE" id="PS50114">
    <property type="entry name" value="GATA_ZN_FINGER_2"/>
    <property type="match status" value="1"/>
</dbReference>
<feature type="region of interest" description="Disordered" evidence="2">
    <location>
        <begin position="298"/>
        <end position="325"/>
    </location>
</feature>
<dbReference type="InterPro" id="IPR000679">
    <property type="entry name" value="Znf_GATA"/>
</dbReference>
<dbReference type="EMBL" id="CP119902">
    <property type="protein sequence ID" value="WFD23127.1"/>
    <property type="molecule type" value="Genomic_DNA"/>
</dbReference>
<dbReference type="GO" id="GO:0006355">
    <property type="term" value="P:regulation of DNA-templated transcription"/>
    <property type="evidence" value="ECO:0007669"/>
    <property type="project" value="InterPro"/>
</dbReference>
<evidence type="ECO:0000259" key="3">
    <source>
        <dbReference type="PROSITE" id="PS50114"/>
    </source>
</evidence>
<feature type="compositionally biased region" description="Low complexity" evidence="2">
    <location>
        <begin position="145"/>
        <end position="169"/>
    </location>
</feature>
<accession>A0AAF0EB47</accession>
<evidence type="ECO:0000313" key="4">
    <source>
        <dbReference type="EMBL" id="WFD23127.1"/>
    </source>
</evidence>
<keyword evidence="5" id="KW-1185">Reference proteome</keyword>
<organism evidence="4 5">
    <name type="scientific">Malassezia equina</name>
    <dbReference type="NCBI Taxonomy" id="1381935"/>
    <lineage>
        <taxon>Eukaryota</taxon>
        <taxon>Fungi</taxon>
        <taxon>Dikarya</taxon>
        <taxon>Basidiomycota</taxon>
        <taxon>Ustilaginomycotina</taxon>
        <taxon>Malasseziomycetes</taxon>
        <taxon>Malasseziales</taxon>
        <taxon>Malasseziaceae</taxon>
        <taxon>Malassezia</taxon>
    </lineage>
</organism>
<feature type="compositionally biased region" description="Polar residues" evidence="2">
    <location>
        <begin position="501"/>
        <end position="518"/>
    </location>
</feature>
<feature type="region of interest" description="Disordered" evidence="2">
    <location>
        <begin position="496"/>
        <end position="526"/>
    </location>
</feature>
<dbReference type="Proteomes" id="UP001214415">
    <property type="component" value="Chromosome 3"/>
</dbReference>
<reference evidence="4" key="1">
    <citation type="submission" date="2023-03" db="EMBL/GenBank/DDBJ databases">
        <title>Mating type loci evolution in Malassezia.</title>
        <authorList>
            <person name="Coelho M.A."/>
        </authorList>
    </citation>
    <scope>NUCLEOTIDE SEQUENCE</scope>
    <source>
        <strain evidence="4">CBS 12830</strain>
    </source>
</reference>
<feature type="compositionally biased region" description="Basic residues" evidence="2">
    <location>
        <begin position="219"/>
        <end position="229"/>
    </location>
</feature>
<keyword evidence="1" id="KW-0479">Metal-binding</keyword>
<dbReference type="AlphaFoldDB" id="A0AAF0EB47"/>
<evidence type="ECO:0000256" key="1">
    <source>
        <dbReference type="PROSITE-ProRule" id="PRU00094"/>
    </source>
</evidence>
<gene>
    <name evidence="4" type="ORF">MEQU1_001813</name>
</gene>
<proteinExistence type="predicted"/>
<sequence>MPPGMLSLAEIHRLWHELYRAAPEAVKEPVSYVFQVLSTLSPRQLLFSWPPPTLYNACALAKLVQQATIKPQATCTERLHATHTLPVAGHMRSVESVLVPCGSIVLACFFVRPLNLDEARPAPRRASPVNEVEPAAPPIRAVAQAAPAPSLPSSTMLAPSSTPTASMPPQAQPVSIAPHDSYKEEAPAPLPVPTVTTTSLTKSCTSCGRSDSPEWRRGPSGHKTRRKRNKDGTTMTLKATGDPHHVPPSRGSGGGSRPGAHRRGKKERSASALDTSSMGSSDFDRRLASVLASMPHDARFGTRPSLAPVQGTPMGQVDTYATSASPSDLAAPLSIKSSPTSEVPMSAPLPIPTAAGLTATLPITAASHSLSPASIPSKGRSASTGCISPTSSTLLPNVLSYPVAMPVSTSPVSPTSPSGNNFSASTLPTVFPTSALPSMPVSPVPVAPPPSVVVSAQPTPLLPESAAPLKAATTTPMDSMAAAAALSALQAPSFPGLSPVATATTSPMVPTSPLSSIPTAEEPLLP</sequence>
<name>A0AAF0EB47_9BASI</name>
<keyword evidence="1" id="KW-0862">Zinc</keyword>
<dbReference type="GO" id="GO:0008270">
    <property type="term" value="F:zinc ion binding"/>
    <property type="evidence" value="ECO:0007669"/>
    <property type="project" value="UniProtKB-KW"/>
</dbReference>
<protein>
    <recommendedName>
        <fullName evidence="3">GATA-type domain-containing protein</fullName>
    </recommendedName>
</protein>